<protein>
    <submittedName>
        <fullName evidence="2">Uncharacterized protein</fullName>
    </submittedName>
</protein>
<dbReference type="Proteomes" id="UP000887564">
    <property type="component" value="Unplaced"/>
</dbReference>
<dbReference type="Gene3D" id="3.40.630.30">
    <property type="match status" value="1"/>
</dbReference>
<proteinExistence type="predicted"/>
<name>A0A914S1G7_PAREQ</name>
<dbReference type="AlphaFoldDB" id="A0A914S1G7"/>
<evidence type="ECO:0000313" key="1">
    <source>
        <dbReference type="Proteomes" id="UP000887564"/>
    </source>
</evidence>
<evidence type="ECO:0000313" key="2">
    <source>
        <dbReference type="WBParaSite" id="PEQ_0001098401-mRNA-1"/>
    </source>
</evidence>
<accession>A0A914S1G7</accession>
<reference evidence="2" key="1">
    <citation type="submission" date="2022-11" db="UniProtKB">
        <authorList>
            <consortium name="WormBaseParasite"/>
        </authorList>
    </citation>
    <scope>IDENTIFICATION</scope>
</reference>
<keyword evidence="1" id="KW-1185">Reference proteome</keyword>
<organism evidence="1 2">
    <name type="scientific">Parascaris equorum</name>
    <name type="common">Equine roundworm</name>
    <dbReference type="NCBI Taxonomy" id="6256"/>
    <lineage>
        <taxon>Eukaryota</taxon>
        <taxon>Metazoa</taxon>
        <taxon>Ecdysozoa</taxon>
        <taxon>Nematoda</taxon>
        <taxon>Chromadorea</taxon>
        <taxon>Rhabditida</taxon>
        <taxon>Spirurina</taxon>
        <taxon>Ascaridomorpha</taxon>
        <taxon>Ascaridoidea</taxon>
        <taxon>Ascarididae</taxon>
        <taxon>Parascaris</taxon>
    </lineage>
</organism>
<sequence length="94" mass="11074">SNSIVVHIYIAGIKSEATSLANQKLLYKNGYRILKEIKHSEYLDEYGHQIFKCDDGTDRIVLFYKRFEQNYTLSMNEITVTRVYIGGHRVRQDR</sequence>
<dbReference type="WBParaSite" id="PEQ_0001098401-mRNA-1">
    <property type="protein sequence ID" value="PEQ_0001098401-mRNA-1"/>
    <property type="gene ID" value="PEQ_0001098401"/>
</dbReference>